<dbReference type="PROSITE" id="PS50865">
    <property type="entry name" value="ZF_MYND_2"/>
    <property type="match status" value="1"/>
</dbReference>
<accession>C1MSF2</accession>
<dbReference type="AlphaFoldDB" id="C1MSF2"/>
<protein>
    <submittedName>
        <fullName evidence="9">Predicted protein</fullName>
    </submittedName>
</protein>
<feature type="compositionally biased region" description="Basic and acidic residues" evidence="5">
    <location>
        <begin position="31"/>
        <end position="41"/>
    </location>
</feature>
<dbReference type="Pfam" id="PF01753">
    <property type="entry name" value="zf-MYND"/>
    <property type="match status" value="1"/>
</dbReference>
<dbReference type="PROSITE" id="PS50089">
    <property type="entry name" value="ZF_RING_2"/>
    <property type="match status" value="1"/>
</dbReference>
<dbReference type="GO" id="GO:0008270">
    <property type="term" value="F:zinc ion binding"/>
    <property type="evidence" value="ECO:0007669"/>
    <property type="project" value="UniProtKB-KW"/>
</dbReference>
<dbReference type="SUPFAM" id="SSF57850">
    <property type="entry name" value="RING/U-box"/>
    <property type="match status" value="1"/>
</dbReference>
<feature type="compositionally biased region" description="Acidic residues" evidence="5">
    <location>
        <begin position="15"/>
        <end position="30"/>
    </location>
</feature>
<dbReference type="GeneID" id="9684483"/>
<reference evidence="9 10" key="1">
    <citation type="journal article" date="2009" name="Science">
        <title>Green evolution and dynamic adaptations revealed by genomes of the marine picoeukaryotes Micromonas.</title>
        <authorList>
            <person name="Worden A.Z."/>
            <person name="Lee J.H."/>
            <person name="Mock T."/>
            <person name="Rouze P."/>
            <person name="Simmons M.P."/>
            <person name="Aerts A.L."/>
            <person name="Allen A.E."/>
            <person name="Cuvelier M.L."/>
            <person name="Derelle E."/>
            <person name="Everett M.V."/>
            <person name="Foulon E."/>
            <person name="Grimwood J."/>
            <person name="Gundlach H."/>
            <person name="Henrissat B."/>
            <person name="Napoli C."/>
            <person name="McDonald S.M."/>
            <person name="Parker M.S."/>
            <person name="Rombauts S."/>
            <person name="Salamov A."/>
            <person name="Von Dassow P."/>
            <person name="Badger J.H."/>
            <person name="Coutinho P.M."/>
            <person name="Demir E."/>
            <person name="Dubchak I."/>
            <person name="Gentemann C."/>
            <person name="Eikrem W."/>
            <person name="Gready J.E."/>
            <person name="John U."/>
            <person name="Lanier W."/>
            <person name="Lindquist E.A."/>
            <person name="Lucas S."/>
            <person name="Mayer K.F."/>
            <person name="Moreau H."/>
            <person name="Not F."/>
            <person name="Otillar R."/>
            <person name="Panaud O."/>
            <person name="Pangilinan J."/>
            <person name="Paulsen I."/>
            <person name="Piegu B."/>
            <person name="Poliakov A."/>
            <person name="Robbens S."/>
            <person name="Schmutz J."/>
            <person name="Toulza E."/>
            <person name="Wyss T."/>
            <person name="Zelensky A."/>
            <person name="Zhou K."/>
            <person name="Armbrust E.V."/>
            <person name="Bhattacharya D."/>
            <person name="Goodenough U.W."/>
            <person name="Van de Peer Y."/>
            <person name="Grigoriev I.V."/>
        </authorList>
    </citation>
    <scope>NUCLEOTIDE SEQUENCE [LARGE SCALE GENOMIC DNA]</scope>
    <source>
        <strain evidence="9 10">CCMP1545</strain>
    </source>
</reference>
<evidence type="ECO:0000256" key="1">
    <source>
        <dbReference type="ARBA" id="ARBA00022723"/>
    </source>
</evidence>
<dbReference type="Gene3D" id="3.30.40.10">
    <property type="entry name" value="Zinc/RING finger domain, C3HC4 (zinc finger)"/>
    <property type="match status" value="1"/>
</dbReference>
<evidence type="ECO:0000313" key="9">
    <source>
        <dbReference type="EMBL" id="EEH57123.1"/>
    </source>
</evidence>
<organism evidence="10">
    <name type="scientific">Micromonas pusilla (strain CCMP1545)</name>
    <name type="common">Picoplanktonic green alga</name>
    <dbReference type="NCBI Taxonomy" id="564608"/>
    <lineage>
        <taxon>Eukaryota</taxon>
        <taxon>Viridiplantae</taxon>
        <taxon>Chlorophyta</taxon>
        <taxon>Mamiellophyceae</taxon>
        <taxon>Mamiellales</taxon>
        <taxon>Mamiellaceae</taxon>
        <taxon>Micromonas</taxon>
    </lineage>
</organism>
<dbReference type="EMBL" id="GG663739">
    <property type="protein sequence ID" value="EEH57123.1"/>
    <property type="molecule type" value="Genomic_DNA"/>
</dbReference>
<evidence type="ECO:0000259" key="8">
    <source>
        <dbReference type="PROSITE" id="PS50865"/>
    </source>
</evidence>
<dbReference type="Gene3D" id="6.10.140.2220">
    <property type="match status" value="1"/>
</dbReference>
<evidence type="ECO:0000313" key="10">
    <source>
        <dbReference type="Proteomes" id="UP000001876"/>
    </source>
</evidence>
<keyword evidence="3" id="KW-0862">Zinc</keyword>
<dbReference type="SUPFAM" id="SSF48452">
    <property type="entry name" value="TPR-like"/>
    <property type="match status" value="1"/>
</dbReference>
<keyword evidence="6" id="KW-0812">Transmembrane</keyword>
<dbReference type="RefSeq" id="XP_003058668.1">
    <property type="nucleotide sequence ID" value="XM_003058622.1"/>
</dbReference>
<keyword evidence="1" id="KW-0479">Metal-binding</keyword>
<feature type="region of interest" description="Disordered" evidence="5">
    <location>
        <begin position="110"/>
        <end position="136"/>
    </location>
</feature>
<dbReference type="OrthoDB" id="553254at2759"/>
<keyword evidence="6" id="KW-1133">Transmembrane helix</keyword>
<keyword evidence="2 4" id="KW-0863">Zinc-finger</keyword>
<dbReference type="KEGG" id="mpp:MICPUCDRAFT_47422"/>
<dbReference type="InterPro" id="IPR011990">
    <property type="entry name" value="TPR-like_helical_dom_sf"/>
</dbReference>
<keyword evidence="10" id="KW-1185">Reference proteome</keyword>
<keyword evidence="6" id="KW-0472">Membrane</keyword>
<feature type="compositionally biased region" description="Acidic residues" evidence="5">
    <location>
        <begin position="43"/>
        <end position="57"/>
    </location>
</feature>
<evidence type="ECO:0000256" key="5">
    <source>
        <dbReference type="SAM" id="MobiDB-lite"/>
    </source>
</evidence>
<feature type="compositionally biased region" description="Low complexity" evidence="5">
    <location>
        <begin position="120"/>
        <end position="130"/>
    </location>
</feature>
<evidence type="ECO:0000256" key="3">
    <source>
        <dbReference type="ARBA" id="ARBA00022833"/>
    </source>
</evidence>
<feature type="domain" description="RING-type" evidence="7">
    <location>
        <begin position="562"/>
        <end position="628"/>
    </location>
</feature>
<evidence type="ECO:0000256" key="2">
    <source>
        <dbReference type="ARBA" id="ARBA00022771"/>
    </source>
</evidence>
<dbReference type="Proteomes" id="UP000001876">
    <property type="component" value="Unassembled WGS sequence"/>
</dbReference>
<gene>
    <name evidence="9" type="ORF">MICPUCDRAFT_47422</name>
</gene>
<dbReference type="SUPFAM" id="SSF144232">
    <property type="entry name" value="HIT/MYND zinc finger-like"/>
    <property type="match status" value="1"/>
</dbReference>
<dbReference type="Gene3D" id="1.25.40.10">
    <property type="entry name" value="Tetratricopeptide repeat domain"/>
    <property type="match status" value="1"/>
</dbReference>
<evidence type="ECO:0000256" key="6">
    <source>
        <dbReference type="SAM" id="Phobius"/>
    </source>
</evidence>
<dbReference type="InterPro" id="IPR002893">
    <property type="entry name" value="Znf_MYND"/>
</dbReference>
<evidence type="ECO:0000259" key="7">
    <source>
        <dbReference type="PROSITE" id="PS50089"/>
    </source>
</evidence>
<name>C1MSF2_MICPC</name>
<feature type="domain" description="MYND-type" evidence="8">
    <location>
        <begin position="132"/>
        <end position="175"/>
    </location>
</feature>
<dbReference type="InterPro" id="IPR013083">
    <property type="entry name" value="Znf_RING/FYVE/PHD"/>
</dbReference>
<dbReference type="SMART" id="SM00184">
    <property type="entry name" value="RING"/>
    <property type="match status" value="1"/>
</dbReference>
<feature type="region of interest" description="Disordered" evidence="5">
    <location>
        <begin position="1"/>
        <end position="69"/>
    </location>
</feature>
<dbReference type="InterPro" id="IPR001841">
    <property type="entry name" value="Znf_RING"/>
</dbReference>
<evidence type="ECO:0000256" key="4">
    <source>
        <dbReference type="PROSITE-ProRule" id="PRU00134"/>
    </source>
</evidence>
<feature type="transmembrane region" description="Helical" evidence="6">
    <location>
        <begin position="69"/>
        <end position="89"/>
    </location>
</feature>
<proteinExistence type="predicted"/>
<dbReference type="GO" id="GO:0005737">
    <property type="term" value="C:cytoplasm"/>
    <property type="evidence" value="ECO:0007669"/>
    <property type="project" value="UniProtKB-ARBA"/>
</dbReference>
<dbReference type="PROSITE" id="PS01360">
    <property type="entry name" value="ZF_MYND_1"/>
    <property type="match status" value="1"/>
</dbReference>
<sequence length="651" mass="68148">MAKTAATMMKKPSTDPDDVDLENLSDDELDEWLRENSKYDGEFGFDPDDDSDDDENDADGKPRAKRPGLGAALPMAIGSLVLAAAAMVARRMRRRRAPAADPAPVKLKVDAAKRKKKKPPIASSSSSSAKTCAHCGGADPKPPATKLLRCGRCKAVNFCSAACQRAHWPTHRGSCVAAAPKPTAPPAATATVDVPASTAPAANAAAADARTDEQKAADTAAMRRRVAERLVADRELQGALDDLRRRIQTASDIFWRGGYREAVLQLQDIASKAHDIPHGKSVECEALRMCGHGLIRLRQFTPAKQCLSTCLEIAQSIGSASLEANARVALGQLASNIDPPDHAAAMEHHAEAKRLAARVGDIPGEAAAALNLANTLSRVGRKREGVDMMRVALDLRKRQVIAAEEALATVMTRETSASASGGRDAASAENSRAAYARRSLAEALRSEAAAKANLGTAVASFDDDAPAGGGNGGGGSGSGSNALDAIELFEDALSSLKKKARVVADAHDVELEIGLLLNLSNVNDNQHPDKVAGRAEAAARRGELADAMAKIPGGGRSLSTECAICLEAMSPFDGECGARVDGDGGGGDIRAKGDGRSITTLSCLHGYHTKCWDKVVGDKHAAACPECRKRQDLAASDARSGAARERVTVHA</sequence>